<keyword evidence="2" id="KW-1185">Reference proteome</keyword>
<sequence>MQHWNPGIVSYGWGIDGAVINGPSQVPVGLEFPSIYVWFSDRGGVNPTGPPMDTQQFIKDKSDTEQMFLTIAGNQVHLRVVLRTWKSEYSVTTSLADAASDQLIFSIPGAGPQALPALLILSLADTGNFGWL</sequence>
<name>A0A2V5M2H1_9MICC</name>
<evidence type="ECO:0000313" key="2">
    <source>
        <dbReference type="Proteomes" id="UP000247832"/>
    </source>
</evidence>
<organism evidence="1 2">
    <name type="scientific">Arthrobacter livingstonensis</name>
    <dbReference type="NCBI Taxonomy" id="670078"/>
    <lineage>
        <taxon>Bacteria</taxon>
        <taxon>Bacillati</taxon>
        <taxon>Actinomycetota</taxon>
        <taxon>Actinomycetes</taxon>
        <taxon>Micrococcales</taxon>
        <taxon>Micrococcaceae</taxon>
        <taxon>Arthrobacter</taxon>
    </lineage>
</organism>
<dbReference type="AlphaFoldDB" id="A0A2V5M2H1"/>
<dbReference type="EMBL" id="QJVD01000001">
    <property type="protein sequence ID" value="PYI69646.1"/>
    <property type="molecule type" value="Genomic_DNA"/>
</dbReference>
<gene>
    <name evidence="1" type="ORF">CVV68_00590</name>
</gene>
<comment type="caution">
    <text evidence="1">The sequence shown here is derived from an EMBL/GenBank/DDBJ whole genome shotgun (WGS) entry which is preliminary data.</text>
</comment>
<proteinExistence type="predicted"/>
<accession>A0A2V5M2H1</accession>
<dbReference type="Proteomes" id="UP000247832">
    <property type="component" value="Unassembled WGS sequence"/>
</dbReference>
<reference evidence="1 2" key="1">
    <citation type="submission" date="2018-05" db="EMBL/GenBank/DDBJ databases">
        <title>Genetic diversity of glacier-inhabiting Cryobacterium bacteria in China and description of Cryobacterium mengkeensis sp. nov. and Arthrobacter glacialis sp. nov.</title>
        <authorList>
            <person name="Liu Q."/>
            <person name="Xin Y.-H."/>
        </authorList>
    </citation>
    <scope>NUCLEOTIDE SEQUENCE [LARGE SCALE GENOMIC DNA]</scope>
    <source>
        <strain evidence="1 2">LI2</strain>
    </source>
</reference>
<protein>
    <submittedName>
        <fullName evidence="1">Uncharacterized protein</fullName>
    </submittedName>
</protein>
<evidence type="ECO:0000313" key="1">
    <source>
        <dbReference type="EMBL" id="PYI69646.1"/>
    </source>
</evidence>